<dbReference type="PROSITE" id="PS50887">
    <property type="entry name" value="GGDEF"/>
    <property type="match status" value="1"/>
</dbReference>
<keyword evidence="4" id="KW-1185">Reference proteome</keyword>
<dbReference type="InterPro" id="IPR029787">
    <property type="entry name" value="Nucleotide_cyclase"/>
</dbReference>
<dbReference type="RefSeq" id="WP_116301205.1">
    <property type="nucleotide sequence ID" value="NZ_NFZV01000003.1"/>
</dbReference>
<dbReference type="SMART" id="SM00065">
    <property type="entry name" value="GAF"/>
    <property type="match status" value="1"/>
</dbReference>
<dbReference type="GO" id="GO:0003824">
    <property type="term" value="F:catalytic activity"/>
    <property type="evidence" value="ECO:0007669"/>
    <property type="project" value="UniProtKB-ARBA"/>
</dbReference>
<dbReference type="InterPro" id="IPR000160">
    <property type="entry name" value="GGDEF_dom"/>
</dbReference>
<dbReference type="Proteomes" id="UP000256763">
    <property type="component" value="Unassembled WGS sequence"/>
</dbReference>
<dbReference type="CDD" id="cd01949">
    <property type="entry name" value="GGDEF"/>
    <property type="match status" value="1"/>
</dbReference>
<dbReference type="SUPFAM" id="SSF55073">
    <property type="entry name" value="Nucleotide cyclase"/>
    <property type="match status" value="1"/>
</dbReference>
<proteinExistence type="predicted"/>
<dbReference type="InterPro" id="IPR029016">
    <property type="entry name" value="GAF-like_dom_sf"/>
</dbReference>
<evidence type="ECO:0000259" key="2">
    <source>
        <dbReference type="PROSITE" id="PS50887"/>
    </source>
</evidence>
<comment type="cofactor">
    <cofactor evidence="1">
        <name>Mg(2+)</name>
        <dbReference type="ChEBI" id="CHEBI:18420"/>
    </cofactor>
</comment>
<dbReference type="Pfam" id="PF01590">
    <property type="entry name" value="GAF"/>
    <property type="match status" value="1"/>
</dbReference>
<dbReference type="Pfam" id="PF00990">
    <property type="entry name" value="GGDEF"/>
    <property type="match status" value="1"/>
</dbReference>
<comment type="caution">
    <text evidence="3">The sequence shown here is derived from an EMBL/GenBank/DDBJ whole genome shotgun (WGS) entry which is preliminary data.</text>
</comment>
<protein>
    <recommendedName>
        <fullName evidence="2">GGDEF domain-containing protein</fullName>
    </recommendedName>
</protein>
<gene>
    <name evidence="3" type="ORF">CAL65_05855</name>
</gene>
<reference evidence="4" key="1">
    <citation type="submission" date="2017-05" db="EMBL/GenBank/DDBJ databases">
        <authorList>
            <person name="Sharma S."/>
            <person name="Sidhu C."/>
            <person name="Pinnaka A.K."/>
        </authorList>
    </citation>
    <scope>NUCLEOTIDE SEQUENCE [LARGE SCALE GENOMIC DNA]</scope>
    <source>
        <strain evidence="4">AK93</strain>
    </source>
</reference>
<dbReference type="SUPFAM" id="SSF55781">
    <property type="entry name" value="GAF domain-like"/>
    <property type="match status" value="1"/>
</dbReference>
<dbReference type="PANTHER" id="PTHR43642">
    <property type="entry name" value="HYBRID SIGNAL TRANSDUCTION HISTIDINE KINASE G"/>
    <property type="match status" value="1"/>
</dbReference>
<dbReference type="InterPro" id="IPR053159">
    <property type="entry name" value="Hybrid_Histidine_Kinase"/>
</dbReference>
<dbReference type="FunFam" id="3.30.70.270:FF:000001">
    <property type="entry name" value="Diguanylate cyclase domain protein"/>
    <property type="match status" value="1"/>
</dbReference>
<accession>A0A3E0X1J7</accession>
<sequence length="1053" mass="119169">MRARLKRLNPATQRIVGEAACIGNRFKLDILQLISHLQRHEMISPLSELLDEGLLSAQGDIEAWLESHDDGPVPELRFAHDRVRQTAYELVDESQQPAQHLAIGRALFAHTPPEKQEECVFDLLHQLNPGAHLIESQTERDTVARLNVIAGQRAKSASAFESALHYFNIALELLGEQAWKRHYELTLNASIQAAEAAYLCGDYERIETLTEAVLGNAHSLLEQIKIHEVRIQACMAKNELRKALNIGLEVLELLGVRFPKKPRTWHILLMLFKTQAAFAGKRYQDLLNLPLVTDPHARSVLRVLARLGSTAYIVNPNLHPLLIFKVLGYAQKYGNSAEYTFAYATYSLLLAGIIGDIDRGYSFGQLAMDLVDRTGARHLEARTVVLFNAFTTQWKRHLRTTLAPLKQAFRSGLSYGDFEYASYSITAFITHAYFAGLPLPEVEREARHYLKATESIHQGTGRNILRLSHQALANQLNKEGSDALTLIGESFDERALQSARAEDKDVTLLCYYGVHKMVMAYLLGEYRQARQHADEVRRRLSNVRAMLIVAIFRFYDSLIQLAIYPDTDFVGQRRILWRVRQNQAKLRKWSRHAPMNFRHKYLLVNAEVLRVKERTVAAMKAYEEAAELACQHEYIQEEALANELAGKFYQTLGQHRIAALHLDTATERYRRWGCHAKLINLSKQTARYRNQPSPPPQGPLSDGLAASRIDLSTLKKALKSIAAEEVHSRMIQHIVRAAVEFTGAQTGHLLLKKPDGHLYVEAEWNIDGEQPQLLQSQRPEDNQRLSLAVINYVRRTRQSIVIHDASQKQQQLPQLHHDSYIAAHSVKSILCMPILTEANDEPELTGVLYLENNRATGAFTEDGFEVLEIIGLSAAGRLELSRKAATDGLTGLYNHDHFRAILSNEFRRARRKNRPLSVIMLDVDHFKRFNDTWGHQAGDHVLREVTRTIQDCCRDSDTAARYGGEEIALILPESDTECAYGIAERIRKRVAERDIHYGGQKLRVTISAGLASLTPAITDETLLLQRADEALYAAKRGGRNRVSAHNTRLELSE</sequence>
<dbReference type="OrthoDB" id="9801841at2"/>
<dbReference type="InterPro" id="IPR003018">
    <property type="entry name" value="GAF"/>
</dbReference>
<dbReference type="NCBIfam" id="TIGR00254">
    <property type="entry name" value="GGDEF"/>
    <property type="match status" value="1"/>
</dbReference>
<dbReference type="SMART" id="SM00267">
    <property type="entry name" value="GGDEF"/>
    <property type="match status" value="1"/>
</dbReference>
<feature type="domain" description="GGDEF" evidence="2">
    <location>
        <begin position="914"/>
        <end position="1047"/>
    </location>
</feature>
<dbReference type="InterPro" id="IPR043128">
    <property type="entry name" value="Rev_trsase/Diguanyl_cyclase"/>
</dbReference>
<dbReference type="Gene3D" id="3.30.450.40">
    <property type="match status" value="1"/>
</dbReference>
<evidence type="ECO:0000313" key="4">
    <source>
        <dbReference type="Proteomes" id="UP000256763"/>
    </source>
</evidence>
<evidence type="ECO:0000256" key="1">
    <source>
        <dbReference type="ARBA" id="ARBA00001946"/>
    </source>
</evidence>
<evidence type="ECO:0000313" key="3">
    <source>
        <dbReference type="EMBL" id="RFA38347.1"/>
    </source>
</evidence>
<dbReference type="Gene3D" id="3.30.70.270">
    <property type="match status" value="1"/>
</dbReference>
<organism evidence="3 4">
    <name type="scientific">Alkalilimnicola ehrlichii</name>
    <dbReference type="NCBI Taxonomy" id="351052"/>
    <lineage>
        <taxon>Bacteria</taxon>
        <taxon>Pseudomonadati</taxon>
        <taxon>Pseudomonadota</taxon>
        <taxon>Gammaproteobacteria</taxon>
        <taxon>Chromatiales</taxon>
        <taxon>Ectothiorhodospiraceae</taxon>
        <taxon>Alkalilimnicola</taxon>
    </lineage>
</organism>
<name>A0A3E0X1J7_9GAMM</name>
<dbReference type="AlphaFoldDB" id="A0A3E0X1J7"/>
<dbReference type="PANTHER" id="PTHR43642:SF1">
    <property type="entry name" value="HYBRID SIGNAL TRANSDUCTION HISTIDINE KINASE G"/>
    <property type="match status" value="1"/>
</dbReference>
<dbReference type="EMBL" id="NFZW01000004">
    <property type="protein sequence ID" value="RFA38347.1"/>
    <property type="molecule type" value="Genomic_DNA"/>
</dbReference>